<dbReference type="Gene3D" id="3.30.40.10">
    <property type="entry name" value="Zinc/RING finger domain, C3HC4 (zinc finger)"/>
    <property type="match status" value="1"/>
</dbReference>
<gene>
    <name evidence="15" type="ORF">CTI12_AA507360</name>
</gene>
<evidence type="ECO:0000256" key="6">
    <source>
        <dbReference type="ARBA" id="ARBA00022679"/>
    </source>
</evidence>
<comment type="function">
    <text evidence="3">Might act as an E3 ubiquitin-protein ligase, or as part of E3 complex, which accepts ubiquitin from specific E2 ubiquitin-conjugating enzymes and then transfers it to substrates.</text>
</comment>
<evidence type="ECO:0000256" key="1">
    <source>
        <dbReference type="ARBA" id="ARBA00001798"/>
    </source>
</evidence>
<dbReference type="UniPathway" id="UPA00143"/>
<dbReference type="GO" id="GO:0061630">
    <property type="term" value="F:ubiquitin protein ligase activity"/>
    <property type="evidence" value="ECO:0007669"/>
    <property type="project" value="UniProtKB-EC"/>
</dbReference>
<dbReference type="Pfam" id="PF01485">
    <property type="entry name" value="IBR"/>
    <property type="match status" value="1"/>
</dbReference>
<evidence type="ECO:0000256" key="5">
    <source>
        <dbReference type="ARBA" id="ARBA00012251"/>
    </source>
</evidence>
<keyword evidence="6" id="KW-0808">Transferase</keyword>
<reference evidence="15 16" key="1">
    <citation type="journal article" date="2018" name="Mol. Plant">
        <title>The genome of Artemisia annua provides insight into the evolution of Asteraceae family and artemisinin biosynthesis.</title>
        <authorList>
            <person name="Shen Q."/>
            <person name="Zhang L."/>
            <person name="Liao Z."/>
            <person name="Wang S."/>
            <person name="Yan T."/>
            <person name="Shi P."/>
            <person name="Liu M."/>
            <person name="Fu X."/>
            <person name="Pan Q."/>
            <person name="Wang Y."/>
            <person name="Lv Z."/>
            <person name="Lu X."/>
            <person name="Zhang F."/>
            <person name="Jiang W."/>
            <person name="Ma Y."/>
            <person name="Chen M."/>
            <person name="Hao X."/>
            <person name="Li L."/>
            <person name="Tang Y."/>
            <person name="Lv G."/>
            <person name="Zhou Y."/>
            <person name="Sun X."/>
            <person name="Brodelius P.E."/>
            <person name="Rose J.K.C."/>
            <person name="Tang K."/>
        </authorList>
    </citation>
    <scope>NUCLEOTIDE SEQUENCE [LARGE SCALE GENOMIC DNA]</scope>
    <source>
        <strain evidence="16">cv. Huhao1</strain>
        <tissue evidence="15">Leaf</tissue>
    </source>
</reference>
<dbReference type="STRING" id="35608.A0A2U1LC41"/>
<dbReference type="PROSITE" id="PS00518">
    <property type="entry name" value="ZF_RING_1"/>
    <property type="match status" value="1"/>
</dbReference>
<evidence type="ECO:0000256" key="8">
    <source>
        <dbReference type="ARBA" id="ARBA00022737"/>
    </source>
</evidence>
<dbReference type="GO" id="GO:0008270">
    <property type="term" value="F:zinc ion binding"/>
    <property type="evidence" value="ECO:0007669"/>
    <property type="project" value="UniProtKB-KW"/>
</dbReference>
<dbReference type="OrthoDB" id="10009520at2759"/>
<protein>
    <recommendedName>
        <fullName evidence="5">RBR-type E3 ubiquitin transferase</fullName>
        <ecNumber evidence="5">2.3.2.31</ecNumber>
    </recommendedName>
</protein>
<dbReference type="PANTHER" id="PTHR11685">
    <property type="entry name" value="RBR FAMILY RING FINGER AND IBR DOMAIN-CONTAINING"/>
    <property type="match status" value="1"/>
</dbReference>
<dbReference type="InterPro" id="IPR044066">
    <property type="entry name" value="TRIAD_supradom"/>
</dbReference>
<name>A0A2U1LC41_ARTAN</name>
<keyword evidence="7" id="KW-0479">Metal-binding</keyword>
<keyword evidence="10" id="KW-0833">Ubl conjugation pathway</keyword>
<evidence type="ECO:0000313" key="16">
    <source>
        <dbReference type="Proteomes" id="UP000245207"/>
    </source>
</evidence>
<keyword evidence="11" id="KW-0862">Zinc</keyword>
<evidence type="ECO:0000256" key="2">
    <source>
        <dbReference type="ARBA" id="ARBA00001947"/>
    </source>
</evidence>
<dbReference type="SUPFAM" id="SSF57850">
    <property type="entry name" value="RING/U-box"/>
    <property type="match status" value="2"/>
</dbReference>
<dbReference type="PROSITE" id="PS50089">
    <property type="entry name" value="ZF_RING_2"/>
    <property type="match status" value="1"/>
</dbReference>
<dbReference type="AlphaFoldDB" id="A0A2U1LC41"/>
<evidence type="ECO:0000256" key="12">
    <source>
        <dbReference type="PROSITE-ProRule" id="PRU00175"/>
    </source>
</evidence>
<sequence length="328" mass="37049">MGDRELQQNPNQHEEDTFTCEICHELVSLPNKRFINSNRCSHSFCTACMIKYIRAKLEDNVSDIKCPHTSCNHSLEPLSCRTKIAHQLFNKWCHVLCESTVLGFDKVYCPNNECSELIMNEFGDGDVKRCVCPSCMKPFCYQCKVPWHDGYTCEETRDGNNVDFDVVCKRNGWNWKRCPKCRHCIQFIGGCSIIKCSVDFGSILYQYIAGFNSNVELSFATAANSYTNNVAPPASKLDSMPFDPFKILESCFALVTRKLPRKLALYPCVASAANSYTNNVAPPASKLDSMPFDPFKILESCFALVTRTSNAVKTCAHISDSRQSEYET</sequence>
<proteinExistence type="inferred from homology"/>
<dbReference type="SMART" id="SM00647">
    <property type="entry name" value="IBR"/>
    <property type="match status" value="1"/>
</dbReference>
<dbReference type="EC" id="2.3.2.31" evidence="5"/>
<evidence type="ECO:0000256" key="9">
    <source>
        <dbReference type="ARBA" id="ARBA00022771"/>
    </source>
</evidence>
<dbReference type="InterPro" id="IPR001841">
    <property type="entry name" value="Znf_RING"/>
</dbReference>
<dbReference type="InterPro" id="IPR017907">
    <property type="entry name" value="Znf_RING_CS"/>
</dbReference>
<evidence type="ECO:0000256" key="10">
    <source>
        <dbReference type="ARBA" id="ARBA00022786"/>
    </source>
</evidence>
<comment type="similarity">
    <text evidence="4">Belongs to the RBR family. Ariadne subfamily.</text>
</comment>
<comment type="catalytic activity">
    <reaction evidence="1">
        <text>[E2 ubiquitin-conjugating enzyme]-S-ubiquitinyl-L-cysteine + [acceptor protein]-L-lysine = [E2 ubiquitin-conjugating enzyme]-L-cysteine + [acceptor protein]-N(6)-ubiquitinyl-L-lysine.</text>
        <dbReference type="EC" id="2.3.2.31"/>
    </reaction>
</comment>
<accession>A0A2U1LC41</accession>
<evidence type="ECO:0000259" key="14">
    <source>
        <dbReference type="PROSITE" id="PS51873"/>
    </source>
</evidence>
<feature type="domain" description="RING-type" evidence="14">
    <location>
        <begin position="16"/>
        <end position="226"/>
    </location>
</feature>
<dbReference type="InterPro" id="IPR002867">
    <property type="entry name" value="IBR_dom"/>
</dbReference>
<evidence type="ECO:0000256" key="3">
    <source>
        <dbReference type="ARBA" id="ARBA00003976"/>
    </source>
</evidence>
<dbReference type="EMBL" id="PKPP01010224">
    <property type="protein sequence ID" value="PWA46577.1"/>
    <property type="molecule type" value="Genomic_DNA"/>
</dbReference>
<dbReference type="InterPro" id="IPR031127">
    <property type="entry name" value="E3_UB_ligase_RBR"/>
</dbReference>
<keyword evidence="9 12" id="KW-0863">Zinc-finger</keyword>
<keyword evidence="8" id="KW-0677">Repeat</keyword>
<feature type="domain" description="RING-type" evidence="13">
    <location>
        <begin position="20"/>
        <end position="67"/>
    </location>
</feature>
<evidence type="ECO:0000256" key="7">
    <source>
        <dbReference type="ARBA" id="ARBA00022723"/>
    </source>
</evidence>
<evidence type="ECO:0000256" key="4">
    <source>
        <dbReference type="ARBA" id="ARBA00005884"/>
    </source>
</evidence>
<comment type="cofactor">
    <cofactor evidence="2">
        <name>Zn(2+)</name>
        <dbReference type="ChEBI" id="CHEBI:29105"/>
    </cofactor>
</comment>
<evidence type="ECO:0000313" key="15">
    <source>
        <dbReference type="EMBL" id="PWA46577.1"/>
    </source>
</evidence>
<evidence type="ECO:0000259" key="13">
    <source>
        <dbReference type="PROSITE" id="PS50089"/>
    </source>
</evidence>
<dbReference type="Proteomes" id="UP000245207">
    <property type="component" value="Unassembled WGS sequence"/>
</dbReference>
<dbReference type="PROSITE" id="PS51873">
    <property type="entry name" value="TRIAD"/>
    <property type="match status" value="1"/>
</dbReference>
<dbReference type="GO" id="GO:0016567">
    <property type="term" value="P:protein ubiquitination"/>
    <property type="evidence" value="ECO:0007669"/>
    <property type="project" value="UniProtKB-UniPathway"/>
</dbReference>
<organism evidence="15 16">
    <name type="scientific">Artemisia annua</name>
    <name type="common">Sweet wormwood</name>
    <dbReference type="NCBI Taxonomy" id="35608"/>
    <lineage>
        <taxon>Eukaryota</taxon>
        <taxon>Viridiplantae</taxon>
        <taxon>Streptophyta</taxon>
        <taxon>Embryophyta</taxon>
        <taxon>Tracheophyta</taxon>
        <taxon>Spermatophyta</taxon>
        <taxon>Magnoliopsida</taxon>
        <taxon>eudicotyledons</taxon>
        <taxon>Gunneridae</taxon>
        <taxon>Pentapetalae</taxon>
        <taxon>asterids</taxon>
        <taxon>campanulids</taxon>
        <taxon>Asterales</taxon>
        <taxon>Asteraceae</taxon>
        <taxon>Asteroideae</taxon>
        <taxon>Anthemideae</taxon>
        <taxon>Artemisiinae</taxon>
        <taxon>Artemisia</taxon>
    </lineage>
</organism>
<comment type="caution">
    <text evidence="15">The sequence shown here is derived from an EMBL/GenBank/DDBJ whole genome shotgun (WGS) entry which is preliminary data.</text>
</comment>
<keyword evidence="16" id="KW-1185">Reference proteome</keyword>
<evidence type="ECO:0000256" key="11">
    <source>
        <dbReference type="ARBA" id="ARBA00022833"/>
    </source>
</evidence>
<dbReference type="InterPro" id="IPR013083">
    <property type="entry name" value="Znf_RING/FYVE/PHD"/>
</dbReference>